<organism evidence="2">
    <name type="scientific">Pandoravirus quercus</name>
    <dbReference type="NCBI Taxonomy" id="2107709"/>
    <lineage>
        <taxon>Viruses</taxon>
        <taxon>Pandoravirus</taxon>
    </lineage>
</organism>
<gene>
    <name evidence="2" type="ORF">pqer_cds_500</name>
</gene>
<evidence type="ECO:0000313" key="2">
    <source>
        <dbReference type="EMBL" id="AVK74922.1"/>
    </source>
</evidence>
<evidence type="ECO:0000256" key="1">
    <source>
        <dbReference type="SAM" id="MobiDB-lite"/>
    </source>
</evidence>
<accession>A0A2U7U951</accession>
<reference evidence="2" key="1">
    <citation type="journal article" date="2018" name="Nat. Commun.">
        <title>Diversity and evolution of the emerging Pandoraviridae family.</title>
        <authorList>
            <person name="Legendre M."/>
            <person name="Fabre E."/>
            <person name="Poirot O."/>
            <person name="Jeudy S."/>
            <person name="Lartigue A."/>
            <person name="Alempic J.M."/>
            <person name="Beucher L."/>
            <person name="Philippe N."/>
            <person name="Bertaux L."/>
            <person name="Christo-Foroux E."/>
            <person name="Labadie K."/>
            <person name="Coute Y."/>
            <person name="Abergel C."/>
            <person name="Claverie J.M."/>
        </authorList>
    </citation>
    <scope>NUCLEOTIDE SEQUENCE [LARGE SCALE GENOMIC DNA]</scope>
    <source>
        <strain evidence="2">Quercus</strain>
    </source>
</reference>
<proteinExistence type="predicted"/>
<protein>
    <submittedName>
        <fullName evidence="2">Uncharacterized protein</fullName>
    </submittedName>
</protein>
<dbReference type="EMBL" id="MG011689">
    <property type="protein sequence ID" value="AVK74922.1"/>
    <property type="molecule type" value="Genomic_DNA"/>
</dbReference>
<feature type="region of interest" description="Disordered" evidence="1">
    <location>
        <begin position="1"/>
        <end position="71"/>
    </location>
</feature>
<feature type="compositionally biased region" description="Basic and acidic residues" evidence="1">
    <location>
        <begin position="45"/>
        <end position="66"/>
    </location>
</feature>
<dbReference type="Proteomes" id="UP000248852">
    <property type="component" value="Segment"/>
</dbReference>
<dbReference type="KEGG" id="vg:36844063"/>
<sequence>MGRQGAWPPAAPVRRASSAQGGGQEGFFEKKREATNRGKGSSGCHEPKAGDQGRTRTHTQKRDRMAETTATTPAAAMAMGDGNAMPTAQVRKGLQLLREEWSRHGPDSPICPSDRLFNGMTLEGFSHGFVLVHHKRRYNKSALSRKAASGPSDNAR</sequence>
<dbReference type="GeneID" id="36844063"/>
<feature type="compositionally biased region" description="Basic and acidic residues" evidence="1">
    <location>
        <begin position="27"/>
        <end position="36"/>
    </location>
</feature>
<name>A0A2U7U951_9VIRU</name>
<dbReference type="RefSeq" id="YP_009483191.1">
    <property type="nucleotide sequence ID" value="NC_037667.1"/>
</dbReference>
<feature type="compositionally biased region" description="Low complexity" evidence="1">
    <location>
        <begin position="1"/>
        <end position="19"/>
    </location>
</feature>